<dbReference type="EMBL" id="JBHSQQ010000897">
    <property type="protein sequence ID" value="MFC5946565.1"/>
    <property type="molecule type" value="Genomic_DNA"/>
</dbReference>
<keyword evidence="2" id="KW-0378">Hydrolase</keyword>
<dbReference type="InterPro" id="IPR001466">
    <property type="entry name" value="Beta-lactam-related"/>
</dbReference>
<evidence type="ECO:0000259" key="1">
    <source>
        <dbReference type="Pfam" id="PF00144"/>
    </source>
</evidence>
<dbReference type="InterPro" id="IPR012338">
    <property type="entry name" value="Beta-lactam/transpept-like"/>
</dbReference>
<protein>
    <submittedName>
        <fullName evidence="2">Serine hydrolase</fullName>
    </submittedName>
</protein>
<dbReference type="GO" id="GO:0016787">
    <property type="term" value="F:hydrolase activity"/>
    <property type="evidence" value="ECO:0007669"/>
    <property type="project" value="UniProtKB-KW"/>
</dbReference>
<dbReference type="SUPFAM" id="SSF56601">
    <property type="entry name" value="beta-lactamase/transpeptidase-like"/>
    <property type="match status" value="1"/>
</dbReference>
<proteinExistence type="predicted"/>
<gene>
    <name evidence="2" type="ORF">ACFPZ4_34960</name>
</gene>
<evidence type="ECO:0000313" key="2">
    <source>
        <dbReference type="EMBL" id="MFC5946565.1"/>
    </source>
</evidence>
<dbReference type="Proteomes" id="UP001596207">
    <property type="component" value="Unassembled WGS sequence"/>
</dbReference>
<dbReference type="RefSeq" id="WP_377539704.1">
    <property type="nucleotide sequence ID" value="NZ_JBHSQQ010000897.1"/>
</dbReference>
<reference evidence="3" key="1">
    <citation type="journal article" date="2019" name="Int. J. Syst. Evol. Microbiol.">
        <title>The Global Catalogue of Microorganisms (GCM) 10K type strain sequencing project: providing services to taxonomists for standard genome sequencing and annotation.</title>
        <authorList>
            <consortium name="The Broad Institute Genomics Platform"/>
            <consortium name="The Broad Institute Genome Sequencing Center for Infectious Disease"/>
            <person name="Wu L."/>
            <person name="Ma J."/>
        </authorList>
    </citation>
    <scope>NUCLEOTIDE SEQUENCE [LARGE SCALE GENOMIC DNA]</scope>
    <source>
        <strain evidence="3">CGMCC 4.7173</strain>
    </source>
</reference>
<evidence type="ECO:0000313" key="3">
    <source>
        <dbReference type="Proteomes" id="UP001596207"/>
    </source>
</evidence>
<comment type="caution">
    <text evidence="2">The sequence shown here is derived from an EMBL/GenBank/DDBJ whole genome shotgun (WGS) entry which is preliminary data.</text>
</comment>
<accession>A0ABW1I041</accession>
<keyword evidence="3" id="KW-1185">Reference proteome</keyword>
<sequence length="93" mass="9407">MTLAAICRAVSPLPGLSRSGDITPAAVDAFIAEYREATGLPGVAVAVTKGTEIIHAAGHGETASGEPVTADTSMAVASVSKSFPPWKADQPRC</sequence>
<dbReference type="Pfam" id="PF00144">
    <property type="entry name" value="Beta-lactamase"/>
    <property type="match status" value="1"/>
</dbReference>
<name>A0ABW1I041_9ACTN</name>
<feature type="domain" description="Beta-lactamase-related" evidence="1">
    <location>
        <begin position="27"/>
        <end position="83"/>
    </location>
</feature>
<dbReference type="Gene3D" id="3.40.710.10">
    <property type="entry name" value="DD-peptidase/beta-lactamase superfamily"/>
    <property type="match status" value="1"/>
</dbReference>
<organism evidence="2 3">
    <name type="scientific">Micromonospora harpali</name>
    <dbReference type="NCBI Taxonomy" id="1490225"/>
    <lineage>
        <taxon>Bacteria</taxon>
        <taxon>Bacillati</taxon>
        <taxon>Actinomycetota</taxon>
        <taxon>Actinomycetes</taxon>
        <taxon>Micromonosporales</taxon>
        <taxon>Micromonosporaceae</taxon>
        <taxon>Micromonospora</taxon>
    </lineage>
</organism>